<dbReference type="KEGG" id="vg:77946494"/>
<evidence type="ECO:0000313" key="8">
    <source>
        <dbReference type="Proteomes" id="UP000664915"/>
    </source>
</evidence>
<keyword evidence="1" id="KW-1003">Cell membrane</keyword>
<keyword evidence="3" id="KW-0479">Metal-binding</keyword>
<name>A0A879R2Y5_9CAUD</name>
<dbReference type="GeneID" id="77946494"/>
<evidence type="ECO:0000256" key="4">
    <source>
        <dbReference type="ARBA" id="ARBA00023136"/>
    </source>
</evidence>
<keyword evidence="2" id="KW-0997">Cell inner membrane</keyword>
<protein>
    <submittedName>
        <fullName evidence="7">UDP-2,3-diacylglucosamine diphosphatase</fullName>
    </submittedName>
</protein>
<reference evidence="7" key="1">
    <citation type="submission" date="2020-09" db="EMBL/GenBank/DDBJ databases">
        <authorList>
            <person name="Zhang D."/>
            <person name="Hatherill J.R."/>
            <person name="Ramirez J.F."/>
            <person name="Edinger B."/>
            <person name="Balarin R."/>
            <person name="Sullivan A."/>
            <person name="Humpal K.M."/>
            <person name="Guseva A."/>
            <person name="Butela K.A."/>
            <person name="Garlena R.A."/>
            <person name="Russell D.A."/>
            <person name="Pope W.H."/>
            <person name="Jacobs-Sera D."/>
            <person name="Hatfull G.F."/>
        </authorList>
    </citation>
    <scope>NUCLEOTIDE SEQUENCE</scope>
</reference>
<keyword evidence="5" id="KW-0464">Manganese</keyword>
<dbReference type="SUPFAM" id="SSF56300">
    <property type="entry name" value="Metallo-dependent phosphatases"/>
    <property type="match status" value="1"/>
</dbReference>
<evidence type="ECO:0000256" key="2">
    <source>
        <dbReference type="ARBA" id="ARBA00022519"/>
    </source>
</evidence>
<dbReference type="EMBL" id="MW015081">
    <property type="protein sequence ID" value="QPX48289.1"/>
    <property type="molecule type" value="Genomic_DNA"/>
</dbReference>
<dbReference type="CDD" id="cd07398">
    <property type="entry name" value="MPP_YbbF-LpxH"/>
    <property type="match status" value="1"/>
</dbReference>
<dbReference type="Proteomes" id="UP000664915">
    <property type="component" value="Segment"/>
</dbReference>
<evidence type="ECO:0000256" key="3">
    <source>
        <dbReference type="ARBA" id="ARBA00022723"/>
    </source>
</evidence>
<accession>A0A879R2Y5</accession>
<dbReference type="GO" id="GO:0008758">
    <property type="term" value="F:UDP-2,3-diacylglucosamine hydrolase activity"/>
    <property type="evidence" value="ECO:0007669"/>
    <property type="project" value="TreeGrafter"/>
</dbReference>
<dbReference type="RefSeq" id="YP_010670299.1">
    <property type="nucleotide sequence ID" value="NC_070963.1"/>
</dbReference>
<evidence type="ECO:0000256" key="5">
    <source>
        <dbReference type="ARBA" id="ARBA00023211"/>
    </source>
</evidence>
<dbReference type="GO" id="GO:0046872">
    <property type="term" value="F:metal ion binding"/>
    <property type="evidence" value="ECO:0007669"/>
    <property type="project" value="UniProtKB-KW"/>
</dbReference>
<proteinExistence type="predicted"/>
<dbReference type="InterPro" id="IPR029052">
    <property type="entry name" value="Metallo-depent_PP-like"/>
</dbReference>
<sequence length="234" mass="27606">MTYDTVFISDVHLGTPRCNTQKFLKFLKELKTKKLVLVGDIIDIHCLEKYNTRWKKEHTECVHQILNLAKKGTEIVYVLGNHEAQIRRYTNFEHKNFQMVDEYIHKDSNGNKFLCVHGDKYSEYSSGSWKQLMFNKGYEIITPLSFWLERFFRFSLVYALKNTVRGKNYINQYETDIASYCAQRDKKYDGVICGHIHHGHIRNFGKITYMCCGDWCDTCSAIVEKNGIYSLEKY</sequence>
<dbReference type="Gene3D" id="3.60.21.10">
    <property type="match status" value="1"/>
</dbReference>
<dbReference type="PANTHER" id="PTHR34990:SF2">
    <property type="entry name" value="BLL8164 PROTEIN"/>
    <property type="match status" value="1"/>
</dbReference>
<dbReference type="PANTHER" id="PTHR34990">
    <property type="entry name" value="UDP-2,3-DIACYLGLUCOSAMINE HYDROLASE-RELATED"/>
    <property type="match status" value="1"/>
</dbReference>
<organism evidence="7 8">
    <name type="scientific">Synechococcus phage S-SRM01</name>
    <dbReference type="NCBI Taxonomy" id="2781608"/>
    <lineage>
        <taxon>Viruses</taxon>
        <taxon>Duplodnaviria</taxon>
        <taxon>Heunggongvirae</taxon>
        <taxon>Uroviricota</taxon>
        <taxon>Caudoviricetes</taxon>
        <taxon>Pantevenvirales</taxon>
        <taxon>Kyanoviridae</taxon>
        <taxon>Serangoonvirus</taxon>
        <taxon>Serangoonvirus essarone</taxon>
    </lineage>
</organism>
<feature type="domain" description="Calcineurin-like phosphoesterase" evidence="6">
    <location>
        <begin position="6"/>
        <end position="198"/>
    </location>
</feature>
<dbReference type="InterPro" id="IPR004843">
    <property type="entry name" value="Calcineurin-like_PHP"/>
</dbReference>
<keyword evidence="8" id="KW-1185">Reference proteome</keyword>
<dbReference type="InterPro" id="IPR043461">
    <property type="entry name" value="LpxH-like"/>
</dbReference>
<evidence type="ECO:0000259" key="6">
    <source>
        <dbReference type="Pfam" id="PF00149"/>
    </source>
</evidence>
<dbReference type="GO" id="GO:0016020">
    <property type="term" value="C:membrane"/>
    <property type="evidence" value="ECO:0007669"/>
    <property type="project" value="GOC"/>
</dbReference>
<dbReference type="Pfam" id="PF00149">
    <property type="entry name" value="Metallophos"/>
    <property type="match status" value="1"/>
</dbReference>
<evidence type="ECO:0000256" key="1">
    <source>
        <dbReference type="ARBA" id="ARBA00022475"/>
    </source>
</evidence>
<evidence type="ECO:0000313" key="7">
    <source>
        <dbReference type="EMBL" id="QPX48289.1"/>
    </source>
</evidence>
<dbReference type="GO" id="GO:0009245">
    <property type="term" value="P:lipid A biosynthetic process"/>
    <property type="evidence" value="ECO:0007669"/>
    <property type="project" value="TreeGrafter"/>
</dbReference>
<keyword evidence="4" id="KW-0472">Membrane</keyword>